<dbReference type="PANTHER" id="PTHR31259">
    <property type="entry name" value="ENDOSOME-ASSOCIATED TRAFFICKING REGULATOR 1"/>
    <property type="match status" value="1"/>
</dbReference>
<proteinExistence type="inferred from homology"/>
<feature type="coiled-coil region" evidence="4">
    <location>
        <begin position="241"/>
        <end position="335"/>
    </location>
</feature>
<feature type="region of interest" description="Disordered" evidence="5">
    <location>
        <begin position="392"/>
        <end position="412"/>
    </location>
</feature>
<name>A0ABM1N0H9_NICVS</name>
<reference evidence="7" key="1">
    <citation type="submission" date="2025-08" db="UniProtKB">
        <authorList>
            <consortium name="RefSeq"/>
        </authorList>
    </citation>
    <scope>IDENTIFICATION</scope>
    <source>
        <tissue evidence="7">Whole Larva</tissue>
    </source>
</reference>
<dbReference type="GeneID" id="108565406"/>
<dbReference type="RefSeq" id="XP_017780329.1">
    <property type="nucleotide sequence ID" value="XM_017924840.1"/>
</dbReference>
<evidence type="ECO:0000256" key="3">
    <source>
        <dbReference type="ARBA" id="ARBA00023054"/>
    </source>
</evidence>
<comment type="similarity">
    <text evidence="1">Belongs to the ENTR1 family.</text>
</comment>
<feature type="region of interest" description="Disordered" evidence="5">
    <location>
        <begin position="1"/>
        <end position="23"/>
    </location>
</feature>
<keyword evidence="6" id="KW-1185">Reference proteome</keyword>
<evidence type="ECO:0000256" key="2">
    <source>
        <dbReference type="ARBA" id="ARBA00016007"/>
    </source>
</evidence>
<feature type="region of interest" description="Disordered" evidence="5">
    <location>
        <begin position="189"/>
        <end position="216"/>
    </location>
</feature>
<organism evidence="6 7">
    <name type="scientific">Nicrophorus vespilloides</name>
    <name type="common">Boreal carrion beetle</name>
    <dbReference type="NCBI Taxonomy" id="110193"/>
    <lineage>
        <taxon>Eukaryota</taxon>
        <taxon>Metazoa</taxon>
        <taxon>Ecdysozoa</taxon>
        <taxon>Arthropoda</taxon>
        <taxon>Hexapoda</taxon>
        <taxon>Insecta</taxon>
        <taxon>Pterygota</taxon>
        <taxon>Neoptera</taxon>
        <taxon>Endopterygota</taxon>
        <taxon>Coleoptera</taxon>
        <taxon>Polyphaga</taxon>
        <taxon>Staphyliniformia</taxon>
        <taxon>Silphidae</taxon>
        <taxon>Nicrophorinae</taxon>
        <taxon>Nicrophorus</taxon>
    </lineage>
</organism>
<sequence length="412" mass="46381">MADGDKPPKFKASSSDDSDSEDRVKLDLLNLNCERRETAEHNVYAPGTSQNEVPARREENPFSFKHFLRDDKTNYHSQGARPKVYCEGRPINSLPDLDIHPSSESHQTNRIVPELSSALPDFVQDHLVIEQCYLGNPIQGNYNVDVNNLPDFTQRNRNTNDLPRRENNSAINIPLDLPVRPQAEFPLDLPITEPQSGSRSCPSVSEVGNSKSLPDFLADGAARTQNNDGINNSGQSPEYDTNRLRQEMELLRQQLQIQTRRADFLSRELELARNKEHEYTQNLAKALEQVEKNLERSNIRAASSENVIVKLRQEVKSLNNENNILRRENRLLRGDDGASGGPSMNLPNEIQSQRVAQELRTAATTAEQSLRQLLTGVGNLRMLASSLESMSRIEEHPESYHSDIDDDTGPAL</sequence>
<feature type="compositionally biased region" description="Polar residues" evidence="5">
    <location>
        <begin position="193"/>
        <end position="212"/>
    </location>
</feature>
<evidence type="ECO:0000256" key="1">
    <source>
        <dbReference type="ARBA" id="ARBA00007791"/>
    </source>
</evidence>
<evidence type="ECO:0000256" key="5">
    <source>
        <dbReference type="SAM" id="MobiDB-lite"/>
    </source>
</evidence>
<dbReference type="PANTHER" id="PTHR31259:SF3">
    <property type="entry name" value="ENDOSOME-ASSOCIATED-TRAFFICKING REGULATOR 1"/>
    <property type="match status" value="1"/>
</dbReference>
<evidence type="ECO:0000313" key="7">
    <source>
        <dbReference type="RefSeq" id="XP_017780329.1"/>
    </source>
</evidence>
<accession>A0ABM1N0H9</accession>
<dbReference type="InterPro" id="IPR026757">
    <property type="entry name" value="ENTR1"/>
</dbReference>
<gene>
    <name evidence="7" type="primary">LOC108565406</name>
</gene>
<feature type="compositionally biased region" description="Basic and acidic residues" evidence="5">
    <location>
        <begin position="392"/>
        <end position="403"/>
    </location>
</feature>
<protein>
    <recommendedName>
        <fullName evidence="2">Endosome-associated-trafficking regulator 1</fullName>
    </recommendedName>
</protein>
<keyword evidence="3 4" id="KW-0175">Coiled coil</keyword>
<evidence type="ECO:0000256" key="4">
    <source>
        <dbReference type="SAM" id="Coils"/>
    </source>
</evidence>
<evidence type="ECO:0000313" key="6">
    <source>
        <dbReference type="Proteomes" id="UP000695000"/>
    </source>
</evidence>
<dbReference type="Proteomes" id="UP000695000">
    <property type="component" value="Unplaced"/>
</dbReference>